<dbReference type="InterPro" id="IPR035395">
    <property type="entry name" value="DUF5415"/>
</dbReference>
<sequence>MAVKKKSNQLQMTVEKILKKKGVDYREWEKDIINQRKLEIMAGEDKEWTKKTIEEESMNLIMDEVIHSGITSDIVSKSNM</sequence>
<keyword evidence="2" id="KW-1185">Reference proteome</keyword>
<dbReference type="EMBL" id="QNRX01000019">
    <property type="protein sequence ID" value="RBP59280.1"/>
    <property type="molecule type" value="Genomic_DNA"/>
</dbReference>
<dbReference type="OrthoDB" id="9955466at2"/>
<evidence type="ECO:0000313" key="2">
    <source>
        <dbReference type="Proteomes" id="UP000253490"/>
    </source>
</evidence>
<proteinExistence type="predicted"/>
<accession>A0A366HZY5</accession>
<comment type="caution">
    <text evidence="1">The sequence shown here is derived from an EMBL/GenBank/DDBJ whole genome shotgun (WGS) entry which is preliminary data.</text>
</comment>
<name>A0A366HZY5_9FIRM</name>
<protein>
    <submittedName>
        <fullName evidence="1">Uncharacterized protein</fullName>
    </submittedName>
</protein>
<evidence type="ECO:0000313" key="1">
    <source>
        <dbReference type="EMBL" id="RBP59280.1"/>
    </source>
</evidence>
<dbReference type="Pfam" id="PF17436">
    <property type="entry name" value="DUF5415"/>
    <property type="match status" value="1"/>
</dbReference>
<dbReference type="AlphaFoldDB" id="A0A366HZY5"/>
<reference evidence="1 2" key="1">
    <citation type="submission" date="2018-06" db="EMBL/GenBank/DDBJ databases">
        <title>Genomic Encyclopedia of Type Strains, Phase IV (KMG-IV): sequencing the most valuable type-strain genomes for metagenomic binning, comparative biology and taxonomic classification.</title>
        <authorList>
            <person name="Goeker M."/>
        </authorList>
    </citation>
    <scope>NUCLEOTIDE SEQUENCE [LARGE SCALE GENOMIC DNA]</scope>
    <source>
        <strain evidence="1 2">DSM 22112</strain>
    </source>
</reference>
<dbReference type="RefSeq" id="WP_113921502.1">
    <property type="nucleotide sequence ID" value="NZ_QNRX01000019.1"/>
</dbReference>
<dbReference type="Proteomes" id="UP000253490">
    <property type="component" value="Unassembled WGS sequence"/>
</dbReference>
<gene>
    <name evidence="1" type="ORF">DES36_1195</name>
</gene>
<organism evidence="1 2">
    <name type="scientific">Alkalibaculum bacchi</name>
    <dbReference type="NCBI Taxonomy" id="645887"/>
    <lineage>
        <taxon>Bacteria</taxon>
        <taxon>Bacillati</taxon>
        <taxon>Bacillota</taxon>
        <taxon>Clostridia</taxon>
        <taxon>Eubacteriales</taxon>
        <taxon>Eubacteriaceae</taxon>
        <taxon>Alkalibaculum</taxon>
    </lineage>
</organism>